<dbReference type="EMBL" id="JAVHUY010000038">
    <property type="protein sequence ID" value="MDQ7909122.1"/>
    <property type="molecule type" value="Genomic_DNA"/>
</dbReference>
<feature type="signal peptide" evidence="3">
    <location>
        <begin position="1"/>
        <end position="32"/>
    </location>
</feature>
<evidence type="ECO:0000256" key="1">
    <source>
        <dbReference type="SAM" id="MobiDB-lite"/>
    </source>
</evidence>
<keyword evidence="2" id="KW-0812">Transmembrane</keyword>
<accession>A0ABU0ZRK2</accession>
<gene>
    <name evidence="4" type="ORF">RB614_31825</name>
</gene>
<evidence type="ECO:0008006" key="6">
    <source>
        <dbReference type="Google" id="ProtNLM"/>
    </source>
</evidence>
<keyword evidence="3" id="KW-0732">Signal</keyword>
<feature type="transmembrane region" description="Helical" evidence="2">
    <location>
        <begin position="314"/>
        <end position="337"/>
    </location>
</feature>
<proteinExistence type="predicted"/>
<feature type="chain" id="PRO_5045883878" description="Gram-positive cocci surface proteins LPxTG domain-containing protein" evidence="3">
    <location>
        <begin position="33"/>
        <end position="346"/>
    </location>
</feature>
<keyword evidence="2" id="KW-1133">Transmembrane helix</keyword>
<evidence type="ECO:0000256" key="2">
    <source>
        <dbReference type="SAM" id="Phobius"/>
    </source>
</evidence>
<protein>
    <recommendedName>
        <fullName evidence="6">Gram-positive cocci surface proteins LPxTG domain-containing protein</fullName>
    </recommendedName>
</protein>
<keyword evidence="5" id="KW-1185">Reference proteome</keyword>
<sequence length="346" mass="35451">MNRSKLRRSIAVVGAAVLGLMTAVAVSSPASAHHPVVSGKGGCVIDGKWEATWTVINSEQDLEGKIVAVEPGPIEGIAVDATLPKAGDGPLTGTQTVTGEDAVTLKVTVRWLRNGRVIEATKQGVAKPSKKCAAAGFEPECDGSVVVTLDNTKGKKATRLTVAAKDFEETQEVPAGETKTGIVVPAGAGEITVSQGEKVVAKYTWVSPGDCGEPKGEVESTCDELIFTLENPEDGRAITATFTPNTGEAQTVTVAPGETKQVKFPASEGLEVVVSSEGADDATFAWEQPEDCETPPPPPPGAGGGGPELPVTGVAAGGIAGGALVLLAIGAVLFFVARRRRTTFTA</sequence>
<feature type="region of interest" description="Disordered" evidence="1">
    <location>
        <begin position="287"/>
        <end position="309"/>
    </location>
</feature>
<comment type="caution">
    <text evidence="4">The sequence shown here is derived from an EMBL/GenBank/DDBJ whole genome shotgun (WGS) entry which is preliminary data.</text>
</comment>
<evidence type="ECO:0000313" key="4">
    <source>
        <dbReference type="EMBL" id="MDQ7909122.1"/>
    </source>
</evidence>
<reference evidence="4 5" key="1">
    <citation type="submission" date="2023-08" db="EMBL/GenBank/DDBJ databases">
        <title>Phytohabitans sansha sp. nov., isolated from marine sediment.</title>
        <authorList>
            <person name="Zhao Y."/>
            <person name="Yi K."/>
        </authorList>
    </citation>
    <scope>NUCLEOTIDE SEQUENCE [LARGE SCALE GENOMIC DNA]</scope>
    <source>
        <strain evidence="4 5">ZYX-F-186</strain>
    </source>
</reference>
<name>A0ABU0ZRK2_9ACTN</name>
<organism evidence="4 5">
    <name type="scientific">Phytohabitans maris</name>
    <dbReference type="NCBI Taxonomy" id="3071409"/>
    <lineage>
        <taxon>Bacteria</taxon>
        <taxon>Bacillati</taxon>
        <taxon>Actinomycetota</taxon>
        <taxon>Actinomycetes</taxon>
        <taxon>Micromonosporales</taxon>
        <taxon>Micromonosporaceae</taxon>
    </lineage>
</organism>
<evidence type="ECO:0000313" key="5">
    <source>
        <dbReference type="Proteomes" id="UP001230908"/>
    </source>
</evidence>
<dbReference type="Proteomes" id="UP001230908">
    <property type="component" value="Unassembled WGS sequence"/>
</dbReference>
<keyword evidence="2" id="KW-0472">Membrane</keyword>
<dbReference type="RefSeq" id="WP_308716384.1">
    <property type="nucleotide sequence ID" value="NZ_JAVHUY010000038.1"/>
</dbReference>
<evidence type="ECO:0000256" key="3">
    <source>
        <dbReference type="SAM" id="SignalP"/>
    </source>
</evidence>